<dbReference type="InterPro" id="IPR051493">
    <property type="entry name" value="CHD"/>
</dbReference>
<dbReference type="PANTHER" id="PTHR46850">
    <property type="entry name" value="CHROMODOMAIN-HELICASE-DNA-BINDING PROTEIN 9"/>
    <property type="match status" value="1"/>
</dbReference>
<comment type="caution">
    <text evidence="2">The sequence shown here is derived from an EMBL/GenBank/DDBJ whole genome shotgun (WGS) entry which is preliminary data.</text>
</comment>
<dbReference type="InterPro" id="IPR027417">
    <property type="entry name" value="P-loop_NTPase"/>
</dbReference>
<dbReference type="EMBL" id="CAJNOC010002192">
    <property type="protein sequence ID" value="CAF0918018.1"/>
    <property type="molecule type" value="Genomic_DNA"/>
</dbReference>
<keyword evidence="3" id="KW-1185">Reference proteome</keyword>
<protein>
    <submittedName>
        <fullName evidence="2">Uncharacterized protein</fullName>
    </submittedName>
</protein>
<name>A0A814AT36_9BILA</name>
<feature type="region of interest" description="Disordered" evidence="1">
    <location>
        <begin position="30"/>
        <end position="84"/>
    </location>
</feature>
<dbReference type="Proteomes" id="UP000663879">
    <property type="component" value="Unassembled WGS sequence"/>
</dbReference>
<sequence>MIRVLDILEDYLIQMRSTYERLDGRIRGEARQEAIDQSDSDSSSTSDENKDQNKKDKSKKKKCGRPTGEDAAYNNGDDDNDSKVLSREECYKVEKLLLIYGWPRWAKILSNLSFKFKQNKMFKDAQVQIYLVQS</sequence>
<proteinExistence type="predicted"/>
<accession>A0A814AT36</accession>
<gene>
    <name evidence="2" type="ORF">OXX778_LOCUS12251</name>
</gene>
<dbReference type="PANTHER" id="PTHR46850:SF1">
    <property type="entry name" value="CHROMODOMAIN-HELICASE-DNA-BINDING PROTEIN 9"/>
    <property type="match status" value="1"/>
</dbReference>
<dbReference type="Gene3D" id="3.40.50.300">
    <property type="entry name" value="P-loop containing nucleotide triphosphate hydrolases"/>
    <property type="match status" value="1"/>
</dbReference>
<dbReference type="AlphaFoldDB" id="A0A814AT36"/>
<evidence type="ECO:0000313" key="3">
    <source>
        <dbReference type="Proteomes" id="UP000663879"/>
    </source>
</evidence>
<evidence type="ECO:0000313" key="2">
    <source>
        <dbReference type="EMBL" id="CAF0918018.1"/>
    </source>
</evidence>
<organism evidence="2 3">
    <name type="scientific">Brachionus calyciflorus</name>
    <dbReference type="NCBI Taxonomy" id="104777"/>
    <lineage>
        <taxon>Eukaryota</taxon>
        <taxon>Metazoa</taxon>
        <taxon>Spiralia</taxon>
        <taxon>Gnathifera</taxon>
        <taxon>Rotifera</taxon>
        <taxon>Eurotatoria</taxon>
        <taxon>Monogononta</taxon>
        <taxon>Pseudotrocha</taxon>
        <taxon>Ploima</taxon>
        <taxon>Brachionidae</taxon>
        <taxon>Brachionus</taxon>
    </lineage>
</organism>
<reference evidence="2" key="1">
    <citation type="submission" date="2021-02" db="EMBL/GenBank/DDBJ databases">
        <authorList>
            <person name="Nowell W R."/>
        </authorList>
    </citation>
    <scope>NUCLEOTIDE SEQUENCE</scope>
    <source>
        <strain evidence="2">Ploen Becks lab</strain>
    </source>
</reference>
<evidence type="ECO:0000256" key="1">
    <source>
        <dbReference type="SAM" id="MobiDB-lite"/>
    </source>
</evidence>
<dbReference type="OrthoDB" id="448448at2759"/>